<dbReference type="InterPro" id="IPR000060">
    <property type="entry name" value="BCCT_transptr"/>
</dbReference>
<dbReference type="Proteomes" id="UP000092596">
    <property type="component" value="Chromosome"/>
</dbReference>
<sequence length="584" mass="63439">MPRPRKPEPDQVGPEQSQEEPSTQTTEVQLPRFRGSIIPPIDSLFIKALPPVLIVCVVVAVVVNPDGTANVIDGLRTHITAGWTWYFVAYSVLAVALCVWLTFSKLGKVRLGGPKAKPEHSAFAWYSMLFACGQGIGLIFWSLAQPIMMKEDSAILPITGNPGEGGIVWTYFHWGFTAWAIYGGIAACLAYSHHNLGKTLTFREATVDILPKKAQRPAGVVIEMLAIIATVLGLATSFSFAAIQFSSGLSSLTSLESGNTVWLIVIAVFAVLAAFSAFMGVDKGMKRISELNTILSVVLVLGVLLFGPTVYILSNLVQTSGSFISNFLSMSFFTAPELTMTPIDSWQDSWNGWWTVFIWCWVIAFSPFVAGFIARISRGRTIREFVVGVTIVPSIIVMVWVGIIASAGMFYDEKSGGAVTEAVGIDNAAGLFEMLGMIPYIGTILIIVATVLVGTYYVTSLDSGTYALAEFVNAPKKASSAFRVVLVVSIAVVAIVLLSLGSDSVVDTVQTGTIIGAFPFSFVVLLMIINLFRRLRHRDRETRLLEREVNDPEVRPEDFTVDEHGLPLPSEEIPDDIPGLPEKS</sequence>
<feature type="transmembrane region" description="Helical" evidence="9">
    <location>
        <begin position="171"/>
        <end position="191"/>
    </location>
</feature>
<evidence type="ECO:0000256" key="1">
    <source>
        <dbReference type="ARBA" id="ARBA00004651"/>
    </source>
</evidence>
<feature type="transmembrane region" description="Helical" evidence="9">
    <location>
        <begin position="352"/>
        <end position="373"/>
    </location>
</feature>
<accession>A0A1B0ZH79</accession>
<evidence type="ECO:0000313" key="10">
    <source>
        <dbReference type="EMBL" id="ANP27365.1"/>
    </source>
</evidence>
<feature type="transmembrane region" description="Helical" evidence="9">
    <location>
        <begin position="261"/>
        <end position="281"/>
    </location>
</feature>
<dbReference type="KEGG" id="dva:DAD186_08150"/>
<keyword evidence="7 9" id="KW-0472">Membrane</keyword>
<proteinExistence type="inferred from homology"/>
<feature type="region of interest" description="Disordered" evidence="8">
    <location>
        <begin position="1"/>
        <end position="27"/>
    </location>
</feature>
<evidence type="ECO:0000256" key="3">
    <source>
        <dbReference type="ARBA" id="ARBA00022448"/>
    </source>
</evidence>
<keyword evidence="6 9" id="KW-1133">Transmembrane helix</keyword>
<feature type="transmembrane region" description="Helical" evidence="9">
    <location>
        <begin position="512"/>
        <end position="532"/>
    </location>
</feature>
<comment type="similarity">
    <text evidence="2">Belongs to the BCCT transporter (TC 2.A.15) family.</text>
</comment>
<evidence type="ECO:0000256" key="9">
    <source>
        <dbReference type="SAM" id="Phobius"/>
    </source>
</evidence>
<comment type="subcellular location">
    <subcellularLocation>
        <location evidence="1">Cell membrane</location>
        <topology evidence="1">Multi-pass membrane protein</topology>
    </subcellularLocation>
</comment>
<dbReference type="GO" id="GO:0022857">
    <property type="term" value="F:transmembrane transporter activity"/>
    <property type="evidence" value="ECO:0007669"/>
    <property type="project" value="InterPro"/>
</dbReference>
<feature type="transmembrane region" description="Helical" evidence="9">
    <location>
        <begin position="220"/>
        <end position="241"/>
    </location>
</feature>
<evidence type="ECO:0000256" key="6">
    <source>
        <dbReference type="ARBA" id="ARBA00022989"/>
    </source>
</evidence>
<feature type="region of interest" description="Disordered" evidence="8">
    <location>
        <begin position="555"/>
        <end position="584"/>
    </location>
</feature>
<dbReference type="EMBL" id="CP012117">
    <property type="protein sequence ID" value="ANP27365.1"/>
    <property type="molecule type" value="Genomic_DNA"/>
</dbReference>
<feature type="transmembrane region" description="Helical" evidence="9">
    <location>
        <begin position="480"/>
        <end position="500"/>
    </location>
</feature>
<feature type="transmembrane region" description="Helical" evidence="9">
    <location>
        <begin position="44"/>
        <end position="63"/>
    </location>
</feature>
<keyword evidence="3" id="KW-0813">Transport</keyword>
<dbReference type="STRING" id="1630135.DAD186_08150"/>
<dbReference type="AlphaFoldDB" id="A0A1B0ZH79"/>
<name>A0A1B0ZH79_9MICO</name>
<feature type="transmembrane region" description="Helical" evidence="9">
    <location>
        <begin position="123"/>
        <end position="144"/>
    </location>
</feature>
<dbReference type="PANTHER" id="PTHR30047">
    <property type="entry name" value="HIGH-AFFINITY CHOLINE TRANSPORT PROTEIN-RELATED"/>
    <property type="match status" value="1"/>
</dbReference>
<protein>
    <submittedName>
        <fullName evidence="10">Betaine/carnitine/choline transporter (BCCT) family transporter</fullName>
    </submittedName>
</protein>
<feature type="compositionally biased region" description="Polar residues" evidence="8">
    <location>
        <begin position="14"/>
        <end position="27"/>
    </location>
</feature>
<feature type="transmembrane region" description="Helical" evidence="9">
    <location>
        <begin position="437"/>
        <end position="459"/>
    </location>
</feature>
<evidence type="ECO:0000256" key="2">
    <source>
        <dbReference type="ARBA" id="ARBA00005658"/>
    </source>
</evidence>
<evidence type="ECO:0000313" key="11">
    <source>
        <dbReference type="Proteomes" id="UP000092596"/>
    </source>
</evidence>
<reference evidence="10 11" key="1">
    <citation type="submission" date="2015-06" db="EMBL/GenBank/DDBJ databases">
        <title>Investigation of pathophysiology for high-risk pregnancy and development of treatment modality based on it.</title>
        <authorList>
            <person name="Kim B.-C."/>
            <person name="Lim S."/>
        </authorList>
    </citation>
    <scope>NUCLEOTIDE SEQUENCE [LARGE SCALE GENOMIC DNA]</scope>
    <source>
        <strain evidence="10 11">AD1-86</strain>
    </source>
</reference>
<feature type="transmembrane region" description="Helical" evidence="9">
    <location>
        <begin position="83"/>
        <end position="103"/>
    </location>
</feature>
<keyword evidence="4" id="KW-1003">Cell membrane</keyword>
<evidence type="ECO:0000256" key="5">
    <source>
        <dbReference type="ARBA" id="ARBA00022692"/>
    </source>
</evidence>
<feature type="transmembrane region" description="Helical" evidence="9">
    <location>
        <begin position="293"/>
        <end position="313"/>
    </location>
</feature>
<dbReference type="RefSeq" id="WP_065247586.1">
    <property type="nucleotide sequence ID" value="NZ_CP012117.1"/>
</dbReference>
<gene>
    <name evidence="10" type="ORF">DAD186_08150</name>
</gene>
<dbReference type="GO" id="GO:0005886">
    <property type="term" value="C:plasma membrane"/>
    <property type="evidence" value="ECO:0007669"/>
    <property type="project" value="UniProtKB-SubCell"/>
</dbReference>
<dbReference type="PANTHER" id="PTHR30047:SF7">
    <property type="entry name" value="HIGH-AFFINITY CHOLINE TRANSPORT PROTEIN"/>
    <property type="match status" value="1"/>
</dbReference>
<evidence type="ECO:0000256" key="8">
    <source>
        <dbReference type="SAM" id="MobiDB-lite"/>
    </source>
</evidence>
<evidence type="ECO:0000256" key="4">
    <source>
        <dbReference type="ARBA" id="ARBA00022475"/>
    </source>
</evidence>
<feature type="transmembrane region" description="Helical" evidence="9">
    <location>
        <begin position="385"/>
        <end position="411"/>
    </location>
</feature>
<dbReference type="Pfam" id="PF02028">
    <property type="entry name" value="BCCT"/>
    <property type="match status" value="1"/>
</dbReference>
<evidence type="ECO:0000256" key="7">
    <source>
        <dbReference type="ARBA" id="ARBA00023136"/>
    </source>
</evidence>
<dbReference type="PATRIC" id="fig|1630135.4.peg.817"/>
<keyword evidence="5 9" id="KW-0812">Transmembrane</keyword>
<organism evidence="10 11">
    <name type="scientific">Dermabacter vaginalis</name>
    <dbReference type="NCBI Taxonomy" id="1630135"/>
    <lineage>
        <taxon>Bacteria</taxon>
        <taxon>Bacillati</taxon>
        <taxon>Actinomycetota</taxon>
        <taxon>Actinomycetes</taxon>
        <taxon>Micrococcales</taxon>
        <taxon>Dermabacteraceae</taxon>
        <taxon>Dermabacter</taxon>
    </lineage>
</organism>
<feature type="compositionally biased region" description="Basic and acidic residues" evidence="8">
    <location>
        <begin position="555"/>
        <end position="565"/>
    </location>
</feature>